<dbReference type="Proteomes" id="UP000051461">
    <property type="component" value="Unassembled WGS sequence"/>
</dbReference>
<name>A0A0R1GT83_9LACO</name>
<dbReference type="Pfam" id="PF08282">
    <property type="entry name" value="Hydrolase_3"/>
    <property type="match status" value="1"/>
</dbReference>
<dbReference type="CDD" id="cd07516">
    <property type="entry name" value="HAD_Pase"/>
    <property type="match status" value="1"/>
</dbReference>
<dbReference type="SFLD" id="SFLDS00003">
    <property type="entry name" value="Haloacid_Dehalogenase"/>
    <property type="match status" value="1"/>
</dbReference>
<protein>
    <submittedName>
        <fullName evidence="1">HAD superfamily hydrolase</fullName>
    </submittedName>
</protein>
<dbReference type="PANTHER" id="PTHR10000:SF8">
    <property type="entry name" value="HAD SUPERFAMILY HYDROLASE-LIKE, TYPE 3"/>
    <property type="match status" value="1"/>
</dbReference>
<evidence type="ECO:0000313" key="1">
    <source>
        <dbReference type="EMBL" id="KRK34602.1"/>
    </source>
</evidence>
<dbReference type="Gene3D" id="3.30.1240.10">
    <property type="match status" value="1"/>
</dbReference>
<dbReference type="GO" id="GO:0000287">
    <property type="term" value="F:magnesium ion binding"/>
    <property type="evidence" value="ECO:0007669"/>
    <property type="project" value="TreeGrafter"/>
</dbReference>
<dbReference type="PANTHER" id="PTHR10000">
    <property type="entry name" value="PHOSPHOSERINE PHOSPHATASE"/>
    <property type="match status" value="1"/>
</dbReference>
<dbReference type="STRING" id="1423726.FC07_GL000352"/>
<dbReference type="AlphaFoldDB" id="A0A0R1GT83"/>
<dbReference type="PATRIC" id="fig|1423726.3.peg.368"/>
<dbReference type="NCBIfam" id="NF007806">
    <property type="entry name" value="PRK10513.1"/>
    <property type="match status" value="1"/>
</dbReference>
<dbReference type="InterPro" id="IPR000150">
    <property type="entry name" value="Cof"/>
</dbReference>
<dbReference type="OrthoDB" id="9790031at2"/>
<keyword evidence="2" id="KW-1185">Reference proteome</keyword>
<dbReference type="SFLD" id="SFLDG01144">
    <property type="entry name" value="C2.B.4:_PGP_Like"/>
    <property type="match status" value="1"/>
</dbReference>
<dbReference type="Gene3D" id="3.40.50.1000">
    <property type="entry name" value="HAD superfamily/HAD-like"/>
    <property type="match status" value="1"/>
</dbReference>
<gene>
    <name evidence="1" type="ORF">FC07_GL000352</name>
</gene>
<dbReference type="NCBIfam" id="TIGR01484">
    <property type="entry name" value="HAD-SF-IIB"/>
    <property type="match status" value="1"/>
</dbReference>
<dbReference type="RefSeq" id="WP_057904863.1">
    <property type="nucleotide sequence ID" value="NZ_AZDA01000090.1"/>
</dbReference>
<dbReference type="NCBIfam" id="TIGR00099">
    <property type="entry name" value="Cof-subfamily"/>
    <property type="match status" value="1"/>
</dbReference>
<keyword evidence="1" id="KW-0378">Hydrolase</keyword>
<reference evidence="1 2" key="1">
    <citation type="journal article" date="2015" name="Genome Announc.">
        <title>Expanding the biotechnology potential of lactobacilli through comparative genomics of 213 strains and associated genera.</title>
        <authorList>
            <person name="Sun Z."/>
            <person name="Harris H.M."/>
            <person name="McCann A."/>
            <person name="Guo C."/>
            <person name="Argimon S."/>
            <person name="Zhang W."/>
            <person name="Yang X."/>
            <person name="Jeffery I.B."/>
            <person name="Cooney J.C."/>
            <person name="Kagawa T.F."/>
            <person name="Liu W."/>
            <person name="Song Y."/>
            <person name="Salvetti E."/>
            <person name="Wrobel A."/>
            <person name="Rasinkangas P."/>
            <person name="Parkhill J."/>
            <person name="Rea M.C."/>
            <person name="O'Sullivan O."/>
            <person name="Ritari J."/>
            <person name="Douillard F.P."/>
            <person name="Paul Ross R."/>
            <person name="Yang R."/>
            <person name="Briner A.E."/>
            <person name="Felis G.E."/>
            <person name="de Vos W.M."/>
            <person name="Barrangou R."/>
            <person name="Klaenhammer T.R."/>
            <person name="Caufield P.W."/>
            <person name="Cui Y."/>
            <person name="Zhang H."/>
            <person name="O'Toole P.W."/>
        </authorList>
    </citation>
    <scope>NUCLEOTIDE SEQUENCE [LARGE SCALE GENOMIC DNA]</scope>
    <source>
        <strain evidence="1 2">DSM 20003</strain>
    </source>
</reference>
<accession>A0A0R1GT83</accession>
<dbReference type="SFLD" id="SFLDG01140">
    <property type="entry name" value="C2.B:_Phosphomannomutase_and_P"/>
    <property type="match status" value="1"/>
</dbReference>
<sequence length="270" mass="28741">MAIKLIAIDIDATLLNSKRELTPGVISAIKAASAAGIKVVLCSGRPITGVTPYLAPLGLADQADQYAVTFGGGLVQTTAGNVLAQTQFQYADYIQVEALARQLNLHFHVENADFLYTANRNISEYSVYESSLVNLNIAYRTPEEMRDIALVKGMFIDKPALLDAAMADMTPFKALSDRLTFVKSSPFFLEVSPKGVSKGAALTKLAAELQLDASEMMAIGDEQNDLSMITLAGTGVAMGNATDQVKAAAQYISADNDHDGVAQAIQECAL</sequence>
<dbReference type="InterPro" id="IPR006379">
    <property type="entry name" value="HAD-SF_hydro_IIB"/>
</dbReference>
<evidence type="ECO:0000313" key="2">
    <source>
        <dbReference type="Proteomes" id="UP000051461"/>
    </source>
</evidence>
<proteinExistence type="predicted"/>
<comment type="caution">
    <text evidence="1">The sequence shown here is derived from an EMBL/GenBank/DDBJ whole genome shotgun (WGS) entry which is preliminary data.</text>
</comment>
<dbReference type="GO" id="GO:0005829">
    <property type="term" value="C:cytosol"/>
    <property type="evidence" value="ECO:0007669"/>
    <property type="project" value="TreeGrafter"/>
</dbReference>
<dbReference type="GO" id="GO:0016791">
    <property type="term" value="F:phosphatase activity"/>
    <property type="evidence" value="ECO:0007669"/>
    <property type="project" value="TreeGrafter"/>
</dbReference>
<dbReference type="EMBL" id="AZDA01000090">
    <property type="protein sequence ID" value="KRK34602.1"/>
    <property type="molecule type" value="Genomic_DNA"/>
</dbReference>
<dbReference type="InterPro" id="IPR036412">
    <property type="entry name" value="HAD-like_sf"/>
</dbReference>
<dbReference type="SUPFAM" id="SSF56784">
    <property type="entry name" value="HAD-like"/>
    <property type="match status" value="1"/>
</dbReference>
<dbReference type="InterPro" id="IPR023214">
    <property type="entry name" value="HAD_sf"/>
</dbReference>
<organism evidence="1 2">
    <name type="scientific">Loigolactobacillus bifermentans DSM 20003</name>
    <dbReference type="NCBI Taxonomy" id="1423726"/>
    <lineage>
        <taxon>Bacteria</taxon>
        <taxon>Bacillati</taxon>
        <taxon>Bacillota</taxon>
        <taxon>Bacilli</taxon>
        <taxon>Lactobacillales</taxon>
        <taxon>Lactobacillaceae</taxon>
        <taxon>Loigolactobacillus</taxon>
    </lineage>
</organism>